<dbReference type="EMBL" id="CADCTH010000088">
    <property type="protein sequence ID" value="CAA9222533.1"/>
    <property type="molecule type" value="Genomic_DNA"/>
</dbReference>
<protein>
    <recommendedName>
        <fullName evidence="1">Tyrosine specific protein phosphatases domain-containing protein</fullName>
    </recommendedName>
</protein>
<dbReference type="Gene3D" id="3.90.190.10">
    <property type="entry name" value="Protein tyrosine phosphatase superfamily"/>
    <property type="match status" value="1"/>
</dbReference>
<organism evidence="2">
    <name type="scientific">uncultured Actinomycetospora sp</name>
    <dbReference type="NCBI Taxonomy" id="1135996"/>
    <lineage>
        <taxon>Bacteria</taxon>
        <taxon>Bacillati</taxon>
        <taxon>Actinomycetota</taxon>
        <taxon>Actinomycetes</taxon>
        <taxon>Pseudonocardiales</taxon>
        <taxon>Pseudonocardiaceae</taxon>
        <taxon>Actinomycetospora</taxon>
        <taxon>environmental samples</taxon>
    </lineage>
</organism>
<proteinExistence type="predicted"/>
<evidence type="ECO:0000259" key="1">
    <source>
        <dbReference type="PROSITE" id="PS50056"/>
    </source>
</evidence>
<accession>A0A6J4HFT8</accession>
<feature type="domain" description="Tyrosine specific protein phosphatases" evidence="1">
    <location>
        <begin position="111"/>
        <end position="167"/>
    </location>
</feature>
<dbReference type="SUPFAM" id="SSF52799">
    <property type="entry name" value="(Phosphotyrosine protein) phosphatases II"/>
    <property type="match status" value="1"/>
</dbReference>
<dbReference type="PROSITE" id="PS50056">
    <property type="entry name" value="TYR_PHOSPHATASE_2"/>
    <property type="match status" value="1"/>
</dbReference>
<dbReference type="InterPro" id="IPR000387">
    <property type="entry name" value="Tyr_Pase_dom"/>
</dbReference>
<gene>
    <name evidence="2" type="ORF">AVDCRST_MAG54-632</name>
</gene>
<dbReference type="AlphaFoldDB" id="A0A6J4HFT8"/>
<evidence type="ECO:0000313" key="2">
    <source>
        <dbReference type="EMBL" id="CAA9222533.1"/>
    </source>
</evidence>
<name>A0A6J4HFT8_9PSEU</name>
<dbReference type="InterPro" id="IPR029021">
    <property type="entry name" value="Prot-tyrosine_phosphatase-like"/>
</dbReference>
<reference evidence="2" key="1">
    <citation type="submission" date="2020-02" db="EMBL/GenBank/DDBJ databases">
        <authorList>
            <person name="Meier V. D."/>
        </authorList>
    </citation>
    <scope>NUCLEOTIDE SEQUENCE</scope>
    <source>
        <strain evidence="2">AVDCRST_MAG54</strain>
    </source>
</reference>
<sequence>MSLLDDDPYLCHVCDGRRPAMDECSACAGRGRITSIGFVGTPWDEVAPGLWVGGHDYVDEAVGAGVQRAVVRDEFDVVVSLFSREGHGPDASVEHHAHRMPDARLEEEDLADVDRLARVVAARLDEGKRVLVRCQAGLNRSSLVAALALVHRGLAPQEAIDAIRAGRSPNCLFNRSFAAHVLARAAATS</sequence>